<evidence type="ECO:0000256" key="3">
    <source>
        <dbReference type="ARBA" id="ARBA00022741"/>
    </source>
</evidence>
<keyword evidence="2" id="KW-0808">Transferase</keyword>
<keyword evidence="5" id="KW-0067">ATP-binding</keyword>
<dbReference type="GO" id="GO:0016301">
    <property type="term" value="F:kinase activity"/>
    <property type="evidence" value="ECO:0007669"/>
    <property type="project" value="UniProtKB-KW"/>
</dbReference>
<evidence type="ECO:0000313" key="7">
    <source>
        <dbReference type="EMBL" id="OEV39203.1"/>
    </source>
</evidence>
<keyword evidence="4 7" id="KW-0418">Kinase</keyword>
<dbReference type="PROSITE" id="PS00584">
    <property type="entry name" value="PFKB_KINASES_2"/>
    <property type="match status" value="1"/>
</dbReference>
<dbReference type="InterPro" id="IPR050306">
    <property type="entry name" value="PfkB_Carbo_kinase"/>
</dbReference>
<dbReference type="Pfam" id="PF00294">
    <property type="entry name" value="PfkB"/>
    <property type="match status" value="1"/>
</dbReference>
<dbReference type="EMBL" id="JPRF03000001">
    <property type="protein sequence ID" value="OEV39203.1"/>
    <property type="molecule type" value="Genomic_DNA"/>
</dbReference>
<accession>A0A1E7NFD6</accession>
<keyword evidence="3" id="KW-0547">Nucleotide-binding</keyword>
<dbReference type="PANTHER" id="PTHR43085:SF1">
    <property type="entry name" value="PSEUDOURIDINE KINASE-RELATED"/>
    <property type="match status" value="1"/>
</dbReference>
<name>A0A1E7NFD6_KITAU</name>
<evidence type="ECO:0000256" key="4">
    <source>
        <dbReference type="ARBA" id="ARBA00022777"/>
    </source>
</evidence>
<comment type="similarity">
    <text evidence="1">Belongs to the carbohydrate kinase PfkB family.</text>
</comment>
<evidence type="ECO:0000256" key="1">
    <source>
        <dbReference type="ARBA" id="ARBA00010688"/>
    </source>
</evidence>
<evidence type="ECO:0000256" key="2">
    <source>
        <dbReference type="ARBA" id="ARBA00022679"/>
    </source>
</evidence>
<dbReference type="InterPro" id="IPR002173">
    <property type="entry name" value="Carboh/pur_kinase_PfkB_CS"/>
</dbReference>
<dbReference type="OrthoDB" id="9795789at2"/>
<dbReference type="GO" id="GO:0005524">
    <property type="term" value="F:ATP binding"/>
    <property type="evidence" value="ECO:0007669"/>
    <property type="project" value="UniProtKB-KW"/>
</dbReference>
<dbReference type="InterPro" id="IPR011611">
    <property type="entry name" value="PfkB_dom"/>
</dbReference>
<evidence type="ECO:0000313" key="8">
    <source>
        <dbReference type="Proteomes" id="UP000037395"/>
    </source>
</evidence>
<keyword evidence="8" id="KW-1185">Reference proteome</keyword>
<dbReference type="PANTHER" id="PTHR43085">
    <property type="entry name" value="HEXOKINASE FAMILY MEMBER"/>
    <property type="match status" value="1"/>
</dbReference>
<dbReference type="InterPro" id="IPR029056">
    <property type="entry name" value="Ribokinase-like"/>
</dbReference>
<dbReference type="CDD" id="cd01167">
    <property type="entry name" value="bac_FRK"/>
    <property type="match status" value="1"/>
</dbReference>
<evidence type="ECO:0000256" key="5">
    <source>
        <dbReference type="ARBA" id="ARBA00022840"/>
    </source>
</evidence>
<gene>
    <name evidence="7" type="ORF">HS99_0000270</name>
</gene>
<evidence type="ECO:0000259" key="6">
    <source>
        <dbReference type="Pfam" id="PF00294"/>
    </source>
</evidence>
<organism evidence="7 8">
    <name type="scientific">Kitasatospora aureofaciens</name>
    <name type="common">Streptomyces aureofaciens</name>
    <dbReference type="NCBI Taxonomy" id="1894"/>
    <lineage>
        <taxon>Bacteria</taxon>
        <taxon>Bacillati</taxon>
        <taxon>Actinomycetota</taxon>
        <taxon>Actinomycetes</taxon>
        <taxon>Kitasatosporales</taxon>
        <taxon>Streptomycetaceae</taxon>
        <taxon>Kitasatospora</taxon>
    </lineage>
</organism>
<dbReference type="Gene3D" id="3.40.1190.20">
    <property type="match status" value="1"/>
</dbReference>
<protein>
    <submittedName>
        <fullName evidence="7">Sugar kinase</fullName>
    </submittedName>
</protein>
<sequence>MPGAAVTSPASAVVVIGECVADIVRTDGAPDRVHPGGSPANLAYGLARLGRPAVLVTELGPDANGRLIRTHLESAGVEVRAAEVARTPSALVRLDGQGRAQYTFDIGWTLPPTELSEAPAAIHLGSIGAVTEPGAASVLALVRRWRGRTQVSYDPNVRPALMGERAEAVCRVERCVALSDLVKASDEDLGWLYPGEPVEAVAERWLTLGPAVVAVTLGAEGAVALTAEGRRERVAAVPVPVADTVGAGDSFMAAFLHARACGADLADCLTRAVTAAAVTVSRPGANPPSAAELADALGRLADADAVSSRTRPFDSATGTPR</sequence>
<comment type="caution">
    <text evidence="7">The sequence shown here is derived from an EMBL/GenBank/DDBJ whole genome shotgun (WGS) entry which is preliminary data.</text>
</comment>
<reference evidence="7" key="1">
    <citation type="submission" date="2016-08" db="EMBL/GenBank/DDBJ databases">
        <title>Sequencing, Assembly and Comparative Genomics of S. aureofaciens ATCC 10762.</title>
        <authorList>
            <person name="Gradnigo J.S."/>
            <person name="Johnson N."/>
            <person name="Somerville G.A."/>
        </authorList>
    </citation>
    <scope>NUCLEOTIDE SEQUENCE [LARGE SCALE GENOMIC DNA]</scope>
    <source>
        <strain evidence="7">ATCC 10762</strain>
    </source>
</reference>
<dbReference type="SUPFAM" id="SSF53613">
    <property type="entry name" value="Ribokinase-like"/>
    <property type="match status" value="1"/>
</dbReference>
<dbReference type="Proteomes" id="UP000037395">
    <property type="component" value="Unassembled WGS sequence"/>
</dbReference>
<dbReference type="AlphaFoldDB" id="A0A1E7NFD6"/>
<feature type="domain" description="Carbohydrate kinase PfkB" evidence="6">
    <location>
        <begin position="13"/>
        <end position="288"/>
    </location>
</feature>
<proteinExistence type="inferred from homology"/>